<dbReference type="Proteomes" id="UP000000271">
    <property type="component" value="Chromosome"/>
</dbReference>
<organism evidence="2 3">
    <name type="scientific">Bacillus selenitireducens (strain ATCC 700615 / DSM 15326 / MLS10)</name>
    <dbReference type="NCBI Taxonomy" id="439292"/>
    <lineage>
        <taxon>Bacteria</taxon>
        <taxon>Bacillati</taxon>
        <taxon>Bacillota</taxon>
        <taxon>Bacilli</taxon>
        <taxon>Bacillales</taxon>
        <taxon>Bacillaceae</taxon>
        <taxon>Salisediminibacterium</taxon>
    </lineage>
</organism>
<protein>
    <recommendedName>
        <fullName evidence="1">PPM-type phosphatase domain-containing protein</fullName>
    </recommendedName>
</protein>
<dbReference type="HOGENOM" id="CLU_985734_0_0_9"/>
<dbReference type="KEGG" id="bse:Bsel_2642"/>
<dbReference type="InterPro" id="IPR036457">
    <property type="entry name" value="PPM-type-like_dom_sf"/>
</dbReference>
<sequence>MIKTGCTDTIKTRNEDSYGTTKSAAFVMDGASALIEPADPHLQHPVHHFVTWWIDYLTQTLDDKSRSIDAIIEAGIHAYRAAFPESQKHTPLEAVSSTLAIVRQEQDVLHAYVLGDAEVIMAKKNGEIVSVTDPAIQKNDAEVVSLMAQNPNRENEIIYKGFTAEELRLLRKNRLTMNTESGYPILSDDPSAAYRAQEIQVPLASLEDVLLLTDGLYPLYSELTKETLITMARTDGPDVLIKAVRHLELNDQKKETVKRLKTHDDATAVYVSKCSALSGQEE</sequence>
<dbReference type="AlphaFoldDB" id="D6XXU9"/>
<reference evidence="2" key="1">
    <citation type="submission" date="2009-10" db="EMBL/GenBank/DDBJ databases">
        <title>Complete sequence of Bacillus selenitireducens MLS10.</title>
        <authorList>
            <consortium name="US DOE Joint Genome Institute"/>
            <person name="Lucas S."/>
            <person name="Copeland A."/>
            <person name="Lapidus A."/>
            <person name="Glavina del Rio T."/>
            <person name="Dalin E."/>
            <person name="Tice H."/>
            <person name="Bruce D."/>
            <person name="Goodwin L."/>
            <person name="Pitluck S."/>
            <person name="Sims D."/>
            <person name="Brettin T."/>
            <person name="Detter J.C."/>
            <person name="Han C."/>
            <person name="Larimer F."/>
            <person name="Land M."/>
            <person name="Hauser L."/>
            <person name="Kyrpides N."/>
            <person name="Ovchinnikova G."/>
            <person name="Stolz J."/>
        </authorList>
    </citation>
    <scope>NUCLEOTIDE SEQUENCE [LARGE SCALE GENOMIC DNA]</scope>
    <source>
        <strain evidence="2">MLS10</strain>
    </source>
</reference>
<dbReference type="Gene3D" id="3.60.40.10">
    <property type="entry name" value="PPM-type phosphatase domain"/>
    <property type="match status" value="1"/>
</dbReference>
<dbReference type="OrthoDB" id="1755431at2"/>
<evidence type="ECO:0000313" key="2">
    <source>
        <dbReference type="EMBL" id="ADI00142.1"/>
    </source>
</evidence>
<gene>
    <name evidence="2" type="ordered locus">Bsel_2642</name>
</gene>
<dbReference type="RefSeq" id="WP_013173562.1">
    <property type="nucleotide sequence ID" value="NC_014219.1"/>
</dbReference>
<evidence type="ECO:0000313" key="3">
    <source>
        <dbReference type="Proteomes" id="UP000000271"/>
    </source>
</evidence>
<dbReference type="STRING" id="439292.Bsel_2642"/>
<name>D6XXU9_BACIE</name>
<dbReference type="SUPFAM" id="SSF81606">
    <property type="entry name" value="PP2C-like"/>
    <property type="match status" value="1"/>
</dbReference>
<accession>D6XXU9</accession>
<dbReference type="Pfam" id="PF13672">
    <property type="entry name" value="PP2C_2"/>
    <property type="match status" value="1"/>
</dbReference>
<dbReference type="InterPro" id="IPR001932">
    <property type="entry name" value="PPM-type_phosphatase-like_dom"/>
</dbReference>
<proteinExistence type="predicted"/>
<dbReference type="EMBL" id="CP001791">
    <property type="protein sequence ID" value="ADI00142.1"/>
    <property type="molecule type" value="Genomic_DNA"/>
</dbReference>
<dbReference type="eggNOG" id="COG0631">
    <property type="taxonomic scope" value="Bacteria"/>
</dbReference>
<evidence type="ECO:0000259" key="1">
    <source>
        <dbReference type="Pfam" id="PF13672"/>
    </source>
</evidence>
<feature type="domain" description="PPM-type phosphatase" evidence="1">
    <location>
        <begin position="14"/>
        <end position="221"/>
    </location>
</feature>
<keyword evidence="3" id="KW-1185">Reference proteome</keyword>